<organism evidence="1">
    <name type="scientific">hydrothermal vent metagenome</name>
    <dbReference type="NCBI Taxonomy" id="652676"/>
    <lineage>
        <taxon>unclassified sequences</taxon>
        <taxon>metagenomes</taxon>
        <taxon>ecological metagenomes</taxon>
    </lineage>
</organism>
<dbReference type="AlphaFoldDB" id="A0A1W1D1Z8"/>
<accession>A0A1W1D1Z8</accession>
<evidence type="ECO:0000313" key="1">
    <source>
        <dbReference type="EMBL" id="SFV74540.1"/>
    </source>
</evidence>
<dbReference type="EMBL" id="FPHP01000002">
    <property type="protein sequence ID" value="SFV74540.1"/>
    <property type="molecule type" value="Genomic_DNA"/>
</dbReference>
<sequence>MKAYTIDPKQQLLKEVDVVLQADTAYSFFKSLLIDESLIIKDHVIYTDMNALNQKKKPFFLAEHLLIGDALILGRIGLEDTQATIPQEDLQSLIQYEVPQFYEEVLTLIAPFSVNLYKMFLAKKDDEVVELNIEWVLYTFNIADEATKEYFIKELQKTIDANEDVTKYMEKMAQLALNAIQ</sequence>
<name>A0A1W1D1Z8_9ZZZZ</name>
<proteinExistence type="predicted"/>
<protein>
    <submittedName>
        <fullName evidence="1">Uncharacterized protein</fullName>
    </submittedName>
</protein>
<gene>
    <name evidence="1" type="ORF">MNB_SM-3-429</name>
</gene>
<reference evidence="1" key="1">
    <citation type="submission" date="2016-10" db="EMBL/GenBank/DDBJ databases">
        <authorList>
            <person name="de Groot N.N."/>
        </authorList>
    </citation>
    <scope>NUCLEOTIDE SEQUENCE</scope>
</reference>